<gene>
    <name evidence="2" type="ORF">O181_028107</name>
</gene>
<keyword evidence="3" id="KW-1185">Reference proteome</keyword>
<evidence type="ECO:0000313" key="2">
    <source>
        <dbReference type="EMBL" id="MBW0488392.1"/>
    </source>
</evidence>
<evidence type="ECO:0000256" key="1">
    <source>
        <dbReference type="SAM" id="MobiDB-lite"/>
    </source>
</evidence>
<dbReference type="AlphaFoldDB" id="A0A9Q3CR85"/>
<feature type="compositionally biased region" description="Basic residues" evidence="1">
    <location>
        <begin position="101"/>
        <end position="112"/>
    </location>
</feature>
<sequence length="312" mass="35288">MKESGHVFLYIADFVSLISRIGDWGERAYIHFNRRGLASKLLDKLASHPEAFDSLQELMDFTLKLDKIYHERQKEKVGNHEKEPPVTGSNSSRPPQDSSSRRPHHKKNKKCKQVQASKDKPHSVLLNKENKLIGSEMQRRIKEGLCTFCGGKNPIEKCFKRPQNKSGSSKGFPSKQGKVSLKTPSLPSSVHITPIIPSQSLLQLGDEVFKEIKDVGEDFGISSLHPFQGDMDLLPLSFHASLDGQWDEEEEPEEIETVLKLVPPAYHQYLDVFSKVKAEKLHPLCACDNHIKLEGLLPPICVIYFLLNQESE</sequence>
<protein>
    <submittedName>
        <fullName evidence="2">Uncharacterized protein</fullName>
    </submittedName>
</protein>
<reference evidence="2" key="1">
    <citation type="submission" date="2021-03" db="EMBL/GenBank/DDBJ databases">
        <title>Draft genome sequence of rust myrtle Austropuccinia psidii MF-1, a brazilian biotype.</title>
        <authorList>
            <person name="Quecine M.C."/>
            <person name="Pachon D.M.R."/>
            <person name="Bonatelli M.L."/>
            <person name="Correr F.H."/>
            <person name="Franceschini L.M."/>
            <person name="Leite T.F."/>
            <person name="Margarido G.R.A."/>
            <person name="Almeida C.A."/>
            <person name="Ferrarezi J.A."/>
            <person name="Labate C.A."/>
        </authorList>
    </citation>
    <scope>NUCLEOTIDE SEQUENCE</scope>
    <source>
        <strain evidence="2">MF-1</strain>
    </source>
</reference>
<feature type="region of interest" description="Disordered" evidence="1">
    <location>
        <begin position="159"/>
        <end position="185"/>
    </location>
</feature>
<comment type="caution">
    <text evidence="2">The sequence shown here is derived from an EMBL/GenBank/DDBJ whole genome shotgun (WGS) entry which is preliminary data.</text>
</comment>
<dbReference type="Proteomes" id="UP000765509">
    <property type="component" value="Unassembled WGS sequence"/>
</dbReference>
<organism evidence="2 3">
    <name type="scientific">Austropuccinia psidii MF-1</name>
    <dbReference type="NCBI Taxonomy" id="1389203"/>
    <lineage>
        <taxon>Eukaryota</taxon>
        <taxon>Fungi</taxon>
        <taxon>Dikarya</taxon>
        <taxon>Basidiomycota</taxon>
        <taxon>Pucciniomycotina</taxon>
        <taxon>Pucciniomycetes</taxon>
        <taxon>Pucciniales</taxon>
        <taxon>Sphaerophragmiaceae</taxon>
        <taxon>Austropuccinia</taxon>
    </lineage>
</organism>
<feature type="region of interest" description="Disordered" evidence="1">
    <location>
        <begin position="72"/>
        <end position="125"/>
    </location>
</feature>
<accession>A0A9Q3CR85</accession>
<feature type="compositionally biased region" description="Low complexity" evidence="1">
    <location>
        <begin position="89"/>
        <end position="98"/>
    </location>
</feature>
<dbReference type="EMBL" id="AVOT02009582">
    <property type="protein sequence ID" value="MBW0488392.1"/>
    <property type="molecule type" value="Genomic_DNA"/>
</dbReference>
<dbReference type="OrthoDB" id="5582182at2759"/>
<evidence type="ECO:0000313" key="3">
    <source>
        <dbReference type="Proteomes" id="UP000765509"/>
    </source>
</evidence>
<name>A0A9Q3CR85_9BASI</name>
<feature type="compositionally biased region" description="Basic and acidic residues" evidence="1">
    <location>
        <begin position="72"/>
        <end position="84"/>
    </location>
</feature>
<proteinExistence type="predicted"/>